<sequence length="178" mass="19454">MRRWIGVAAALVVVGSALFIILSNSRASSPWWADLPPGEKRDLFARQEAERYSVPPAPKDQEQPGPLGSQQDPQRPVGIIPEGEYPDSSVVIQNRWQGPFGNGVVQIFAGATADDPSQGLVIVHWLDKDWGFVRGQRFLAPAKVGSLEIVAANNGAFTLRSSSGRTLTFDLRKLSFEE</sequence>
<organism evidence="2 3">
    <name type="scientific">Thermaerobacter marianensis (strain ATCC 700841 / DSM 12885 / JCM 10246 / 7p75a)</name>
    <dbReference type="NCBI Taxonomy" id="644966"/>
    <lineage>
        <taxon>Bacteria</taxon>
        <taxon>Bacillati</taxon>
        <taxon>Bacillota</taxon>
        <taxon>Clostridia</taxon>
        <taxon>Eubacteriales</taxon>
        <taxon>Clostridiales Family XVII. Incertae Sedis</taxon>
        <taxon>Thermaerobacter</taxon>
    </lineage>
</organism>
<dbReference type="AlphaFoldDB" id="E6SGR3"/>
<accession>E6SGR3</accession>
<evidence type="ECO:0000256" key="1">
    <source>
        <dbReference type="SAM" id="MobiDB-lite"/>
    </source>
</evidence>
<evidence type="ECO:0000313" key="3">
    <source>
        <dbReference type="Proteomes" id="UP000008915"/>
    </source>
</evidence>
<dbReference type="Proteomes" id="UP000008915">
    <property type="component" value="Chromosome"/>
</dbReference>
<keyword evidence="3" id="KW-1185">Reference proteome</keyword>
<dbReference type="EMBL" id="CP002344">
    <property type="protein sequence ID" value="ADU51647.1"/>
    <property type="molecule type" value="Genomic_DNA"/>
</dbReference>
<dbReference type="OrthoDB" id="2102139at2"/>
<dbReference type="KEGG" id="tmr:Tmar_1537"/>
<dbReference type="eggNOG" id="ENOG5033GIC">
    <property type="taxonomic scope" value="Bacteria"/>
</dbReference>
<evidence type="ECO:0000313" key="2">
    <source>
        <dbReference type="EMBL" id="ADU51647.1"/>
    </source>
</evidence>
<reference evidence="2 3" key="1">
    <citation type="journal article" date="2010" name="Stand. Genomic Sci.">
        <title>Complete genome sequence of Thermaerobacter marianensis type strain (7p75a).</title>
        <authorList>
            <person name="Han C."/>
            <person name="Gu W."/>
            <person name="Zhang X."/>
            <person name="Lapidus A."/>
            <person name="Nolan M."/>
            <person name="Copeland A."/>
            <person name="Lucas S."/>
            <person name="Del Rio T.G."/>
            <person name="Tice H."/>
            <person name="Cheng J.F."/>
            <person name="Tapia R."/>
            <person name="Goodwin L."/>
            <person name="Pitluck S."/>
            <person name="Pagani I."/>
            <person name="Ivanova N."/>
            <person name="Mavromatis K."/>
            <person name="Mikhailova N."/>
            <person name="Pati A."/>
            <person name="Chen A."/>
            <person name="Palaniappan K."/>
            <person name="Land M."/>
            <person name="Hauser L."/>
            <person name="Chang Y.J."/>
            <person name="Jeffries C.D."/>
            <person name="Schneider S."/>
            <person name="Rohde M."/>
            <person name="Goker M."/>
            <person name="Pukall R."/>
            <person name="Woyke T."/>
            <person name="Bristow J."/>
            <person name="Eisen J.A."/>
            <person name="Markowitz V."/>
            <person name="Hugenholtz P."/>
            <person name="Kyrpides N.C."/>
            <person name="Klenk H.P."/>
            <person name="Detter J.C."/>
        </authorList>
    </citation>
    <scope>NUCLEOTIDE SEQUENCE [LARGE SCALE GENOMIC DNA]</scope>
    <source>
        <strain evidence="3">ATCC 700841 / DSM 12885 / JCM 10246 / 7p75a</strain>
    </source>
</reference>
<dbReference type="HOGENOM" id="CLU_1509913_0_0_9"/>
<feature type="region of interest" description="Disordered" evidence="1">
    <location>
        <begin position="54"/>
        <end position="80"/>
    </location>
</feature>
<name>E6SGR3_THEM7</name>
<protein>
    <submittedName>
        <fullName evidence="2">Uncharacterized protein</fullName>
    </submittedName>
</protein>
<proteinExistence type="predicted"/>
<reference evidence="3" key="2">
    <citation type="journal article" date="2010" name="Stand. Genomic Sci.">
        <title>Complete genome sequence of Thermaerobacter marianensis type strain (7p75aT).</title>
        <authorList>
            <person name="Han C."/>
            <person name="Gu W."/>
            <person name="Zhang X."/>
            <person name="Lapidus A."/>
            <person name="Nolan M."/>
            <person name="Copeland A."/>
            <person name="Lucas S."/>
            <person name="Glavina Del Rio T."/>
            <person name="Tice H."/>
            <person name="Cheng J."/>
            <person name="Tapia R."/>
            <person name="Goodwin L."/>
            <person name="Pitluck S."/>
            <person name="Pagani I."/>
            <person name="Ivanova N."/>
            <person name="Mavromatis K."/>
            <person name="Mikhailova N."/>
            <person name="Pati A."/>
            <person name="Chen A."/>
            <person name="Palaniappan K."/>
            <person name="Land M."/>
            <person name="Hauser L."/>
            <person name="Chang Y."/>
            <person name="Jeffries C."/>
            <person name="Schneider S."/>
            <person name="Rohde M."/>
            <person name="Goker M."/>
            <person name="Pukall R."/>
            <person name="Woyke T."/>
            <person name="Bristow J."/>
            <person name="Eisen J."/>
            <person name="Markowitz V."/>
            <person name="Hugenholtz P."/>
            <person name="Kyrpides N."/>
            <person name="Klenk H."/>
            <person name="Detter J."/>
        </authorList>
    </citation>
    <scope>NUCLEOTIDE SEQUENCE [LARGE SCALE GENOMIC DNA]</scope>
    <source>
        <strain evidence="3">ATCC 700841 / DSM 12885 / JCM 10246 / 7p75a</strain>
    </source>
</reference>
<gene>
    <name evidence="2" type="ordered locus">Tmar_1537</name>
</gene>